<dbReference type="Proteomes" id="UP000284451">
    <property type="component" value="Unassembled WGS sequence"/>
</dbReference>
<evidence type="ECO:0000256" key="1">
    <source>
        <dbReference type="ARBA" id="ARBA00009437"/>
    </source>
</evidence>
<dbReference type="SUPFAM" id="SSF46785">
    <property type="entry name" value="Winged helix' DNA-binding domain"/>
    <property type="match status" value="1"/>
</dbReference>
<dbReference type="FunFam" id="1.10.10.10:FF:000001">
    <property type="entry name" value="LysR family transcriptional regulator"/>
    <property type="match status" value="1"/>
</dbReference>
<comment type="similarity">
    <text evidence="1">Belongs to the LysR transcriptional regulatory family.</text>
</comment>
<dbReference type="SUPFAM" id="SSF53850">
    <property type="entry name" value="Periplasmic binding protein-like II"/>
    <property type="match status" value="1"/>
</dbReference>
<evidence type="ECO:0000256" key="4">
    <source>
        <dbReference type="ARBA" id="ARBA00023163"/>
    </source>
</evidence>
<dbReference type="PRINTS" id="PR00039">
    <property type="entry name" value="HTHLYSR"/>
</dbReference>
<feature type="domain" description="HTH lysR-type" evidence="5">
    <location>
        <begin position="5"/>
        <end position="62"/>
    </location>
</feature>
<gene>
    <name evidence="6" type="ORF">D2T29_18745</name>
</gene>
<sequence>MMPSIELRHLYYFIAAAEQGSFRKAGSVLGVSQPAISRSIKDLEDKIGVSLFHRKTNGVLLTHAGDQFLQGARRGLEIIHESASNLSKIGVGDDGSLKVMFSTSIASGFLLELLRIFGQKHSRVRIELINGDPAAHIASIRQLRLDVAFVGGETSWSGCEAEPLWSEHVFAVLPFGHKLANKAQLEWADLDGERFIVSGATPGPEIRNYLIKRLSDHGSHPLIQIQWVGADNLLSLVALGRELTLTTEATTATQVPGVIYRPIIGENLPFSVVWSSRNDNPALRRFIGLARSLAKSYASNLKYS</sequence>
<accession>A0A443K400</accession>
<protein>
    <submittedName>
        <fullName evidence="6">LysR family transcriptional regulator</fullName>
    </submittedName>
</protein>
<dbReference type="GO" id="GO:0003700">
    <property type="term" value="F:DNA-binding transcription factor activity"/>
    <property type="evidence" value="ECO:0007669"/>
    <property type="project" value="InterPro"/>
</dbReference>
<dbReference type="Gene3D" id="1.10.10.10">
    <property type="entry name" value="Winged helix-like DNA-binding domain superfamily/Winged helix DNA-binding domain"/>
    <property type="match status" value="1"/>
</dbReference>
<keyword evidence="3" id="KW-0238">DNA-binding</keyword>
<keyword evidence="2" id="KW-0805">Transcription regulation</keyword>
<dbReference type="InterPro" id="IPR036390">
    <property type="entry name" value="WH_DNA-bd_sf"/>
</dbReference>
<dbReference type="CDD" id="cd08414">
    <property type="entry name" value="PBP2_LTTR_aromatics_like"/>
    <property type="match status" value="1"/>
</dbReference>
<dbReference type="Gene3D" id="3.40.190.10">
    <property type="entry name" value="Periplasmic binding protein-like II"/>
    <property type="match status" value="2"/>
</dbReference>
<evidence type="ECO:0000313" key="6">
    <source>
        <dbReference type="EMBL" id="RWR27433.1"/>
    </source>
</evidence>
<dbReference type="Pfam" id="PF03466">
    <property type="entry name" value="LysR_substrate"/>
    <property type="match status" value="1"/>
</dbReference>
<evidence type="ECO:0000259" key="5">
    <source>
        <dbReference type="PROSITE" id="PS50931"/>
    </source>
</evidence>
<evidence type="ECO:0000256" key="3">
    <source>
        <dbReference type="ARBA" id="ARBA00023125"/>
    </source>
</evidence>
<dbReference type="InterPro" id="IPR000847">
    <property type="entry name" value="LysR_HTH_N"/>
</dbReference>
<dbReference type="GO" id="GO:0032993">
    <property type="term" value="C:protein-DNA complex"/>
    <property type="evidence" value="ECO:0007669"/>
    <property type="project" value="TreeGrafter"/>
</dbReference>
<reference evidence="6 7" key="2">
    <citation type="submission" date="2019-01" db="EMBL/GenBank/DDBJ databases">
        <authorList>
            <person name="Li Y."/>
        </authorList>
    </citation>
    <scope>NUCLEOTIDE SEQUENCE [LARGE SCALE GENOMIC DNA]</scope>
    <source>
        <strain evidence="6 7">07D10-4-3</strain>
    </source>
</reference>
<dbReference type="PANTHER" id="PTHR30346">
    <property type="entry name" value="TRANSCRIPTIONAL DUAL REGULATOR HCAR-RELATED"/>
    <property type="match status" value="1"/>
</dbReference>
<dbReference type="InterPro" id="IPR036388">
    <property type="entry name" value="WH-like_DNA-bd_sf"/>
</dbReference>
<organism evidence="6 7">
    <name type="scientific">Paenirhodobacter populi</name>
    <dbReference type="NCBI Taxonomy" id="2306993"/>
    <lineage>
        <taxon>Bacteria</taxon>
        <taxon>Pseudomonadati</taxon>
        <taxon>Pseudomonadota</taxon>
        <taxon>Alphaproteobacteria</taxon>
        <taxon>Rhodobacterales</taxon>
        <taxon>Rhodobacter group</taxon>
        <taxon>Paenirhodobacter</taxon>
    </lineage>
</organism>
<dbReference type="Pfam" id="PF00126">
    <property type="entry name" value="HTH_1"/>
    <property type="match status" value="1"/>
</dbReference>
<name>A0A443K400_9RHOB</name>
<evidence type="ECO:0000313" key="7">
    <source>
        <dbReference type="Proteomes" id="UP000284451"/>
    </source>
</evidence>
<dbReference type="PANTHER" id="PTHR30346:SF0">
    <property type="entry name" value="HCA OPERON TRANSCRIPTIONAL ACTIVATOR HCAR"/>
    <property type="match status" value="1"/>
</dbReference>
<dbReference type="EMBL" id="SAUY01000032">
    <property type="protein sequence ID" value="RWR27433.1"/>
    <property type="molecule type" value="Genomic_DNA"/>
</dbReference>
<dbReference type="GO" id="GO:0003677">
    <property type="term" value="F:DNA binding"/>
    <property type="evidence" value="ECO:0007669"/>
    <property type="project" value="UniProtKB-KW"/>
</dbReference>
<proteinExistence type="inferred from homology"/>
<comment type="caution">
    <text evidence="6">The sequence shown here is derived from an EMBL/GenBank/DDBJ whole genome shotgun (WGS) entry which is preliminary data.</text>
</comment>
<keyword evidence="4" id="KW-0804">Transcription</keyword>
<dbReference type="InterPro" id="IPR005119">
    <property type="entry name" value="LysR_subst-bd"/>
</dbReference>
<evidence type="ECO:0000256" key="2">
    <source>
        <dbReference type="ARBA" id="ARBA00023015"/>
    </source>
</evidence>
<dbReference type="AlphaFoldDB" id="A0A443K400"/>
<dbReference type="PROSITE" id="PS50931">
    <property type="entry name" value="HTH_LYSR"/>
    <property type="match status" value="1"/>
</dbReference>
<reference evidence="6 7" key="1">
    <citation type="submission" date="2019-01" db="EMBL/GenBank/DDBJ databases">
        <title>Sinorhodobacter populi sp. nov. isolated from the symptomatic bark tissue of Populus euramericana canker.</title>
        <authorList>
            <person name="Xu G."/>
        </authorList>
    </citation>
    <scope>NUCLEOTIDE SEQUENCE [LARGE SCALE GENOMIC DNA]</scope>
    <source>
        <strain evidence="6 7">07D10-4-3</strain>
    </source>
</reference>